<dbReference type="Gramene" id="evm.model.07.789">
    <property type="protein sequence ID" value="cds.evm.model.07.789"/>
    <property type="gene ID" value="evm.TU.07.789"/>
</dbReference>
<evidence type="ECO:0000313" key="1">
    <source>
        <dbReference type="EnsemblPlants" id="cds.evm.model.07.789"/>
    </source>
</evidence>
<dbReference type="AlphaFoldDB" id="A0A803Q6F2"/>
<keyword evidence="2" id="KW-1185">Reference proteome</keyword>
<dbReference type="Proteomes" id="UP000596661">
    <property type="component" value="Chromosome 7"/>
</dbReference>
<accession>A0A803Q6F2</accession>
<name>A0A803Q6F2_CANSA</name>
<reference evidence="1" key="1">
    <citation type="submission" date="2018-11" db="EMBL/GenBank/DDBJ databases">
        <authorList>
            <person name="Grassa J C."/>
        </authorList>
    </citation>
    <scope>NUCLEOTIDE SEQUENCE [LARGE SCALE GENOMIC DNA]</scope>
</reference>
<dbReference type="PANTHER" id="PTHR33116">
    <property type="entry name" value="REVERSE TRANSCRIPTASE ZINC-BINDING DOMAIN-CONTAINING PROTEIN-RELATED-RELATED"/>
    <property type="match status" value="1"/>
</dbReference>
<organism evidence="1 2">
    <name type="scientific">Cannabis sativa</name>
    <name type="common">Hemp</name>
    <name type="synonym">Marijuana</name>
    <dbReference type="NCBI Taxonomy" id="3483"/>
    <lineage>
        <taxon>Eukaryota</taxon>
        <taxon>Viridiplantae</taxon>
        <taxon>Streptophyta</taxon>
        <taxon>Embryophyta</taxon>
        <taxon>Tracheophyta</taxon>
        <taxon>Spermatophyta</taxon>
        <taxon>Magnoliopsida</taxon>
        <taxon>eudicotyledons</taxon>
        <taxon>Gunneridae</taxon>
        <taxon>Pentapetalae</taxon>
        <taxon>rosids</taxon>
        <taxon>fabids</taxon>
        <taxon>Rosales</taxon>
        <taxon>Cannabaceae</taxon>
        <taxon>Cannabis</taxon>
    </lineage>
</organism>
<dbReference type="OMA" id="ISHIQEC"/>
<reference evidence="1" key="2">
    <citation type="submission" date="2021-03" db="UniProtKB">
        <authorList>
            <consortium name="EnsemblPlants"/>
        </authorList>
    </citation>
    <scope>IDENTIFICATION</scope>
</reference>
<dbReference type="EMBL" id="UZAU01000648">
    <property type="status" value="NOT_ANNOTATED_CDS"/>
    <property type="molecule type" value="Genomic_DNA"/>
</dbReference>
<evidence type="ECO:0000313" key="2">
    <source>
        <dbReference type="Proteomes" id="UP000596661"/>
    </source>
</evidence>
<proteinExistence type="predicted"/>
<dbReference type="PANTHER" id="PTHR33116:SF78">
    <property type="entry name" value="OS12G0587133 PROTEIN"/>
    <property type="match status" value="1"/>
</dbReference>
<evidence type="ECO:0008006" key="3">
    <source>
        <dbReference type="Google" id="ProtNLM"/>
    </source>
</evidence>
<sequence length="179" mass="20649">MKYLTRRLHLAANQSKFRYHSLCKNLKIISLCFADDLMLFCKGNLSSIRVLKEVLDEFSAIFGLAINTNKSQLYFGGVKEEDKQAMLTEMVLLEGIFPLKNLGVPLRPTKWKAKDCGVIIKKIKQRLHTWATRHLSFAGRAQLIYSVLLGLRNYWMSIFILPHNITKEVEKLCKGFLWG</sequence>
<dbReference type="EnsemblPlants" id="evm.model.07.789">
    <property type="protein sequence ID" value="cds.evm.model.07.789"/>
    <property type="gene ID" value="evm.TU.07.789"/>
</dbReference>
<protein>
    <recommendedName>
        <fullName evidence="3">Reverse transcriptase domain-containing protein</fullName>
    </recommendedName>
</protein>
<dbReference type="OrthoDB" id="1194645at2759"/>